<dbReference type="Proteomes" id="UP000533598">
    <property type="component" value="Unassembled WGS sequence"/>
</dbReference>
<evidence type="ECO:0000313" key="3">
    <source>
        <dbReference type="Proteomes" id="UP000533598"/>
    </source>
</evidence>
<evidence type="ECO:0000313" key="2">
    <source>
        <dbReference type="EMBL" id="MBB4674924.1"/>
    </source>
</evidence>
<protein>
    <recommendedName>
        <fullName evidence="4">Membrane-associated oxidoreductase</fullName>
    </recommendedName>
</protein>
<keyword evidence="1" id="KW-0812">Transmembrane</keyword>
<dbReference type="RefSeq" id="WP_185000982.1">
    <property type="nucleotide sequence ID" value="NZ_BAAAUI010000018.1"/>
</dbReference>
<keyword evidence="3" id="KW-1185">Reference proteome</keyword>
<evidence type="ECO:0000256" key="1">
    <source>
        <dbReference type="SAM" id="Phobius"/>
    </source>
</evidence>
<accession>A0A7W7C5K0</accession>
<name>A0A7W7C5K0_9PSEU</name>
<sequence length="749" mass="80003">MDPYPKPSDFTEVERAVCRAFAVGRQLVLPLADGVDTRVRASLLAGLLTGLYRLRPAGVPALRLTGASITGRLDLEALDLRTLIELTRCTFDTAPDLRMARLIGLRLPGCRLPGLKGRNLQIDSDLVLEAGFTATGCVDLTDATVRGTLRLAGAVLRSPQDHALLGARLRISGSLQATSLRATGEVRLRGATVSGNVHLGGAHLSNPGADALEGSGLVVSGNLFCDGDGGRFTASGRVVLSGARIGGDAVFSGARLQAEDSADSPMPIVPHGQAHDAASLVADRITVDGNVQLDDGFTSAGSVRLPNASIGGYLRMVGATLGPEAALAELEEEHEKQPVQRFPVALFADGIEVRGDLEARGKAVRLPDGRFERQGGMRAFGQVRLVDAHVHGSASLSGVTLHGPGIDVLFADRLRVGGTLFLRDLAARGSVRLQNAAIGSTLDCSGAKLVDPRRRNDGTIKPSLDARVATIGKDLLCSWGMVAEGGVRIRLVEVGKMVTFTGSELGGGDDGIALNAYGLTAQQLVVRFGRRPLGRVILSRAKVVTVTDGELLWQATGGLDLEDFSYQGIAADPDVDVRTRLTWLRTVAPDYAPGPYEQLANVYRDGGHEERAERVLLEKQRHRYTELGVAGRLWGLLQEVTVGYGYRPWLALLWLLVFWAAGGIWFNEMYSATPGPHQYPIERLDSDQNPVWNPWLLAADMLLPIVTLGQDNMWRITGASQWIAVVLTAVGWILASTAAAGATRVLKRN</sequence>
<keyword evidence="1" id="KW-0472">Membrane</keyword>
<organism evidence="2 3">
    <name type="scientific">Crossiella cryophila</name>
    <dbReference type="NCBI Taxonomy" id="43355"/>
    <lineage>
        <taxon>Bacteria</taxon>
        <taxon>Bacillati</taxon>
        <taxon>Actinomycetota</taxon>
        <taxon>Actinomycetes</taxon>
        <taxon>Pseudonocardiales</taxon>
        <taxon>Pseudonocardiaceae</taxon>
        <taxon>Crossiella</taxon>
    </lineage>
</organism>
<gene>
    <name evidence="2" type="ORF">HNR67_001042</name>
</gene>
<feature type="transmembrane region" description="Helical" evidence="1">
    <location>
        <begin position="649"/>
        <end position="670"/>
    </location>
</feature>
<comment type="caution">
    <text evidence="2">The sequence shown here is derived from an EMBL/GenBank/DDBJ whole genome shotgun (WGS) entry which is preliminary data.</text>
</comment>
<evidence type="ECO:0008006" key="4">
    <source>
        <dbReference type="Google" id="ProtNLM"/>
    </source>
</evidence>
<feature type="transmembrane region" description="Helical" evidence="1">
    <location>
        <begin position="722"/>
        <end position="746"/>
    </location>
</feature>
<keyword evidence="1" id="KW-1133">Transmembrane helix</keyword>
<dbReference type="AlphaFoldDB" id="A0A7W7C5K0"/>
<reference evidence="2 3" key="1">
    <citation type="submission" date="2020-08" db="EMBL/GenBank/DDBJ databases">
        <title>Sequencing the genomes of 1000 actinobacteria strains.</title>
        <authorList>
            <person name="Klenk H.-P."/>
        </authorList>
    </citation>
    <scope>NUCLEOTIDE SEQUENCE [LARGE SCALE GENOMIC DNA]</scope>
    <source>
        <strain evidence="2 3">DSM 44230</strain>
    </source>
</reference>
<dbReference type="EMBL" id="JACHMH010000001">
    <property type="protein sequence ID" value="MBB4674924.1"/>
    <property type="molecule type" value="Genomic_DNA"/>
</dbReference>
<proteinExistence type="predicted"/>